<feature type="region of interest" description="Disordered" evidence="1">
    <location>
        <begin position="1"/>
        <end position="20"/>
    </location>
</feature>
<evidence type="ECO:0000313" key="3">
    <source>
        <dbReference type="Proteomes" id="UP001195483"/>
    </source>
</evidence>
<dbReference type="EMBL" id="JAEAOA010001266">
    <property type="protein sequence ID" value="KAK3589422.1"/>
    <property type="molecule type" value="Genomic_DNA"/>
</dbReference>
<feature type="compositionally biased region" description="Basic and acidic residues" evidence="1">
    <location>
        <begin position="1"/>
        <end position="10"/>
    </location>
</feature>
<reference evidence="2" key="1">
    <citation type="journal article" date="2021" name="Genome Biol. Evol.">
        <title>A High-Quality Reference Genome for a Parasitic Bivalve with Doubly Uniparental Inheritance (Bivalvia: Unionida).</title>
        <authorList>
            <person name="Smith C.H."/>
        </authorList>
    </citation>
    <scope>NUCLEOTIDE SEQUENCE</scope>
    <source>
        <strain evidence="2">CHS0354</strain>
    </source>
</reference>
<dbReference type="Proteomes" id="UP001195483">
    <property type="component" value="Unassembled WGS sequence"/>
</dbReference>
<evidence type="ECO:0000313" key="2">
    <source>
        <dbReference type="EMBL" id="KAK3589422.1"/>
    </source>
</evidence>
<accession>A0AAE0SCN8</accession>
<protein>
    <submittedName>
        <fullName evidence="2">Uncharacterized protein</fullName>
    </submittedName>
</protein>
<comment type="caution">
    <text evidence="2">The sequence shown here is derived from an EMBL/GenBank/DDBJ whole genome shotgun (WGS) entry which is preliminary data.</text>
</comment>
<dbReference type="AlphaFoldDB" id="A0AAE0SCN8"/>
<sequence length="140" mass="16084">MLEEAEKMTNEQKNNSSTRLDDISAELIKAGARSAPQRITYAVKYRRRAYGSKNVQSMLQNKCSLKVCANCRLCPTCYGKNLDERTLEQGARWIQERQKYFPTYTDSEAGSRNNTGKEPNAIKCMVPQQNKYKIYTGNQR</sequence>
<gene>
    <name evidence="2" type="ORF">CHS0354_020751</name>
</gene>
<proteinExistence type="predicted"/>
<evidence type="ECO:0000256" key="1">
    <source>
        <dbReference type="SAM" id="MobiDB-lite"/>
    </source>
</evidence>
<name>A0AAE0SCN8_9BIVA</name>
<reference evidence="2" key="3">
    <citation type="submission" date="2023-05" db="EMBL/GenBank/DDBJ databases">
        <authorList>
            <person name="Smith C.H."/>
        </authorList>
    </citation>
    <scope>NUCLEOTIDE SEQUENCE</scope>
    <source>
        <strain evidence="2">CHS0354</strain>
        <tissue evidence="2">Mantle</tissue>
    </source>
</reference>
<reference evidence="2" key="2">
    <citation type="journal article" date="2021" name="Genome Biol. Evol.">
        <title>Developing a high-quality reference genome for a parasitic bivalve with doubly uniparental inheritance (Bivalvia: Unionida).</title>
        <authorList>
            <person name="Smith C.H."/>
        </authorList>
    </citation>
    <scope>NUCLEOTIDE SEQUENCE</scope>
    <source>
        <strain evidence="2">CHS0354</strain>
        <tissue evidence="2">Mantle</tissue>
    </source>
</reference>
<organism evidence="2 3">
    <name type="scientific">Potamilus streckersoni</name>
    <dbReference type="NCBI Taxonomy" id="2493646"/>
    <lineage>
        <taxon>Eukaryota</taxon>
        <taxon>Metazoa</taxon>
        <taxon>Spiralia</taxon>
        <taxon>Lophotrochozoa</taxon>
        <taxon>Mollusca</taxon>
        <taxon>Bivalvia</taxon>
        <taxon>Autobranchia</taxon>
        <taxon>Heteroconchia</taxon>
        <taxon>Palaeoheterodonta</taxon>
        <taxon>Unionida</taxon>
        <taxon>Unionoidea</taxon>
        <taxon>Unionidae</taxon>
        <taxon>Ambleminae</taxon>
        <taxon>Lampsilini</taxon>
        <taxon>Potamilus</taxon>
    </lineage>
</organism>
<keyword evidence="3" id="KW-1185">Reference proteome</keyword>